<reference evidence="3" key="1">
    <citation type="submission" date="2016-01" db="EMBL/GenBank/DDBJ databases">
        <authorList>
            <person name="Peeters C."/>
        </authorList>
    </citation>
    <scope>NUCLEOTIDE SEQUENCE [LARGE SCALE GENOMIC DNA]</scope>
    <source>
        <strain evidence="3">LMG 29323</strain>
    </source>
</reference>
<comment type="similarity">
    <text evidence="1">Belongs to the YciI family.</text>
</comment>
<dbReference type="Proteomes" id="UP000054911">
    <property type="component" value="Unassembled WGS sequence"/>
</dbReference>
<evidence type="ECO:0000256" key="1">
    <source>
        <dbReference type="ARBA" id="ARBA00007689"/>
    </source>
</evidence>
<feature type="domain" description="YCII-related" evidence="2">
    <location>
        <begin position="16"/>
        <end position="112"/>
    </location>
</feature>
<accession>A0A158BK16</accession>
<dbReference type="PANTHER" id="PTHR35174">
    <property type="entry name" value="BLL7171 PROTEIN-RELATED"/>
    <property type="match status" value="1"/>
</dbReference>
<dbReference type="STRING" id="1777141.AWB80_03660"/>
<dbReference type="InterPro" id="IPR005545">
    <property type="entry name" value="YCII"/>
</dbReference>
<dbReference type="RefSeq" id="WP_061176088.1">
    <property type="nucleotide sequence ID" value="NZ_FCOE02000011.1"/>
</dbReference>
<dbReference type="InterPro" id="IPR011008">
    <property type="entry name" value="Dimeric_a/b-barrel"/>
</dbReference>
<evidence type="ECO:0000259" key="2">
    <source>
        <dbReference type="Pfam" id="PF03795"/>
    </source>
</evidence>
<keyword evidence="4" id="KW-1185">Reference proteome</keyword>
<evidence type="ECO:0000313" key="4">
    <source>
        <dbReference type="Proteomes" id="UP000054911"/>
    </source>
</evidence>
<dbReference type="Gene3D" id="3.30.70.1060">
    <property type="entry name" value="Dimeric alpha+beta barrel"/>
    <property type="match status" value="1"/>
</dbReference>
<dbReference type="SUPFAM" id="SSF54909">
    <property type="entry name" value="Dimeric alpha+beta barrel"/>
    <property type="match status" value="1"/>
</dbReference>
<gene>
    <name evidence="3" type="ORF">AWB80_03660</name>
</gene>
<name>A0A158BK16_9BURK</name>
<evidence type="ECO:0000313" key="3">
    <source>
        <dbReference type="EMBL" id="SAK70391.1"/>
    </source>
</evidence>
<proteinExistence type="inferred from homology"/>
<dbReference type="AlphaFoldDB" id="A0A158BK16"/>
<dbReference type="PANTHER" id="PTHR35174:SF3">
    <property type="entry name" value="BLL7171 PROTEIN"/>
    <property type="match status" value="1"/>
</dbReference>
<comment type="caution">
    <text evidence="3">The sequence shown here is derived from an EMBL/GenBank/DDBJ whole genome shotgun (WGS) entry which is preliminary data.</text>
</comment>
<protein>
    <submittedName>
        <fullName evidence="3">DGPFAETKE family protein</fullName>
    </submittedName>
</protein>
<dbReference type="Pfam" id="PF03795">
    <property type="entry name" value="YCII"/>
    <property type="match status" value="1"/>
</dbReference>
<organism evidence="3 4">
    <name type="scientific">Caballeronia pedi</name>
    <dbReference type="NCBI Taxonomy" id="1777141"/>
    <lineage>
        <taxon>Bacteria</taxon>
        <taxon>Pseudomonadati</taxon>
        <taxon>Pseudomonadota</taxon>
        <taxon>Betaproteobacteria</taxon>
        <taxon>Burkholderiales</taxon>
        <taxon>Burkholderiaceae</taxon>
        <taxon>Caballeronia</taxon>
    </lineage>
</organism>
<sequence length="117" mass="12791">MAYLLLVVEPVEQRGQRTQEEGREAYRKMGEFAEGLKARGVLRAVESLTSQKDAARVTSVDGDARVIDGPFAEAKEMIGGFFLLDCETHAQAVAIAAECPAAKWCTIEVRKVGPCYL</sequence>
<dbReference type="OrthoDB" id="9807535at2"/>
<dbReference type="EMBL" id="FCOE02000011">
    <property type="protein sequence ID" value="SAK70391.1"/>
    <property type="molecule type" value="Genomic_DNA"/>
</dbReference>